<evidence type="ECO:0000256" key="4">
    <source>
        <dbReference type="SAM" id="Phobius"/>
    </source>
</evidence>
<gene>
    <name evidence="5" type="ORF">LSH36_626g01002</name>
</gene>
<dbReference type="GO" id="GO:0009968">
    <property type="term" value="P:negative regulation of signal transduction"/>
    <property type="evidence" value="ECO:0007669"/>
    <property type="project" value="UniProtKB-KW"/>
</dbReference>
<dbReference type="InterPro" id="IPR026512">
    <property type="entry name" value="RGS7BP/RGS9BP"/>
</dbReference>
<keyword evidence="4" id="KW-0472">Membrane</keyword>
<evidence type="ECO:0000313" key="5">
    <source>
        <dbReference type="EMBL" id="KAK2146176.1"/>
    </source>
</evidence>
<keyword evidence="6" id="KW-1185">Reference proteome</keyword>
<evidence type="ECO:0000256" key="1">
    <source>
        <dbReference type="ARBA" id="ARBA00007457"/>
    </source>
</evidence>
<comment type="similarity">
    <text evidence="1">Belongs to the RGS7BP/RGS9BP family.</text>
</comment>
<organism evidence="5 6">
    <name type="scientific">Paralvinella palmiformis</name>
    <dbReference type="NCBI Taxonomy" id="53620"/>
    <lineage>
        <taxon>Eukaryota</taxon>
        <taxon>Metazoa</taxon>
        <taxon>Spiralia</taxon>
        <taxon>Lophotrochozoa</taxon>
        <taxon>Annelida</taxon>
        <taxon>Polychaeta</taxon>
        <taxon>Sedentaria</taxon>
        <taxon>Canalipalpata</taxon>
        <taxon>Terebellida</taxon>
        <taxon>Terebelliformia</taxon>
        <taxon>Alvinellidae</taxon>
        <taxon>Paralvinella</taxon>
    </lineage>
</organism>
<dbReference type="AlphaFoldDB" id="A0AAD9J3V7"/>
<keyword evidence="2" id="KW-0734">Signal transduction inhibitor</keyword>
<keyword evidence="4" id="KW-0812">Transmembrane</keyword>
<feature type="transmembrane region" description="Helical" evidence="4">
    <location>
        <begin position="6"/>
        <end position="28"/>
    </location>
</feature>
<comment type="caution">
    <text evidence="5">The sequence shown here is derived from an EMBL/GenBank/DDBJ whole genome shotgun (WGS) entry which is preliminary data.</text>
</comment>
<dbReference type="PANTHER" id="PTHR21029">
    <property type="entry name" value="R-SEVEN BINDING PROTEIN (R7BP) HOMOLOG"/>
    <property type="match status" value="1"/>
</dbReference>
<reference evidence="5" key="1">
    <citation type="journal article" date="2023" name="Mol. Biol. Evol.">
        <title>Third-Generation Sequencing Reveals the Adaptive Role of the Epigenome in Three Deep-Sea Polychaetes.</title>
        <authorList>
            <person name="Perez M."/>
            <person name="Aroh O."/>
            <person name="Sun Y."/>
            <person name="Lan Y."/>
            <person name="Juniper S.K."/>
            <person name="Young C.R."/>
            <person name="Angers B."/>
            <person name="Qian P.Y."/>
        </authorList>
    </citation>
    <scope>NUCLEOTIDE SEQUENCE</scope>
    <source>
        <strain evidence="5">P08H-3</strain>
    </source>
</reference>
<feature type="region of interest" description="Disordered" evidence="3">
    <location>
        <begin position="145"/>
        <end position="175"/>
    </location>
</feature>
<feature type="transmembrane region" description="Helical" evidence="4">
    <location>
        <begin position="396"/>
        <end position="418"/>
    </location>
</feature>
<protein>
    <submittedName>
        <fullName evidence="5">Uncharacterized protein</fullName>
    </submittedName>
</protein>
<dbReference type="Proteomes" id="UP001208570">
    <property type="component" value="Unassembled WGS sequence"/>
</dbReference>
<proteinExistence type="inferred from homology"/>
<evidence type="ECO:0000256" key="2">
    <source>
        <dbReference type="ARBA" id="ARBA00022700"/>
    </source>
</evidence>
<evidence type="ECO:0000313" key="6">
    <source>
        <dbReference type="Proteomes" id="UP001208570"/>
    </source>
</evidence>
<evidence type="ECO:0000256" key="3">
    <source>
        <dbReference type="SAM" id="MobiDB-lite"/>
    </source>
</evidence>
<accession>A0AAD9J3V7</accession>
<feature type="compositionally biased region" description="Low complexity" evidence="3">
    <location>
        <begin position="154"/>
        <end position="166"/>
    </location>
</feature>
<dbReference type="EMBL" id="JAODUP010000626">
    <property type="protein sequence ID" value="KAK2146176.1"/>
    <property type="molecule type" value="Genomic_DNA"/>
</dbReference>
<feature type="transmembrane region" description="Helical" evidence="4">
    <location>
        <begin position="76"/>
        <end position="97"/>
    </location>
</feature>
<sequence length="419" mass="47269">MPDSDVGFLHMIIIITKAVSLASNWLFVTERQPPSSIQYHGYQNRNSRPVIKRIHIIYSAPRLLCSKRLHLSVDPVSVLFAMVFFVPGILFTELVFIDPREATSSFLDLVTIDVVLGVLWIFEHHAIDDRVPSLGTMRQALRIRGPSIHPHQAGNSTSGSGNNRGNADSARTRESVKPEDILLSIKEFSHTTAMYQSQLLALGSIKDCCSLRDNLRQTRRRACELAKKNKGLLLPNLRENMLKKVEKTDVERMWNMFATCLELLHLDLLRSLSLLRSFPMHLESCILIQTGLADCPANRKKYSQHKLDTPDREQHISQDQGDIEILKSDIQDITTLLRDIQDKVDIKPWTFEPGQETSKMYESRIGESNSDVDVESTTSLVRPALCTCRKLKGVRLVLVVLFAVLIAASILGVCLALYT</sequence>
<name>A0AAD9J3V7_9ANNE</name>
<keyword evidence="4" id="KW-1133">Transmembrane helix</keyword>